<reference evidence="4 5" key="1">
    <citation type="submission" date="2016-08" db="EMBL/GenBank/DDBJ databases">
        <authorList>
            <person name="Seilhamer J.J."/>
        </authorList>
    </citation>
    <scope>NUCLEOTIDE SEQUENCE [LARGE SCALE GENOMIC DNA]</scope>
    <source>
        <strain evidence="4">M3/6</strain>
    </source>
</reference>
<dbReference type="NCBIfam" id="TIGR02177">
    <property type="entry name" value="PorB_KorB"/>
    <property type="match status" value="1"/>
</dbReference>
<proteinExistence type="predicted"/>
<evidence type="ECO:0000313" key="5">
    <source>
        <dbReference type="Proteomes" id="UP000187464"/>
    </source>
</evidence>
<keyword evidence="2 4" id="KW-0560">Oxidoreductase</keyword>
<protein>
    <submittedName>
        <fullName evidence="4">2-oxoglutarate oxidoreductase subunit KorB</fullName>
        <ecNumber evidence="4">1.2.-.-</ecNumber>
    </submittedName>
</protein>
<dbReference type="Gene3D" id="3.40.50.970">
    <property type="match status" value="1"/>
</dbReference>
<feature type="domain" description="Thiamine pyrophosphate enzyme TPP-binding" evidence="3">
    <location>
        <begin position="62"/>
        <end position="209"/>
    </location>
</feature>
<dbReference type="STRING" id="1642647.PSM36_2331"/>
<dbReference type="GO" id="GO:0030976">
    <property type="term" value="F:thiamine pyrophosphate binding"/>
    <property type="evidence" value="ECO:0007669"/>
    <property type="project" value="InterPro"/>
</dbReference>
<dbReference type="EC" id="1.2.-.-" evidence="4"/>
<dbReference type="KEGG" id="psac:PSM36_2331"/>
<gene>
    <name evidence="4" type="primary">korB</name>
    <name evidence="4" type="ORF">PSM36_2331</name>
</gene>
<dbReference type="GO" id="GO:0045333">
    <property type="term" value="P:cellular respiration"/>
    <property type="evidence" value="ECO:0007669"/>
    <property type="project" value="UniProtKB-ARBA"/>
</dbReference>
<dbReference type="GO" id="GO:0044281">
    <property type="term" value="P:small molecule metabolic process"/>
    <property type="evidence" value="ECO:0007669"/>
    <property type="project" value="UniProtKB-ARBA"/>
</dbReference>
<comment type="cofactor">
    <cofactor evidence="1">
        <name>[4Fe-4S] cluster</name>
        <dbReference type="ChEBI" id="CHEBI:49883"/>
    </cofactor>
</comment>
<dbReference type="CDD" id="cd03375">
    <property type="entry name" value="TPP_OGFOR"/>
    <property type="match status" value="1"/>
</dbReference>
<dbReference type="Pfam" id="PF02775">
    <property type="entry name" value="TPP_enzyme_C"/>
    <property type="match status" value="1"/>
</dbReference>
<dbReference type="InterPro" id="IPR011766">
    <property type="entry name" value="TPP_enzyme_TPP-bd"/>
</dbReference>
<dbReference type="AlphaFoldDB" id="A0A1R3SY68"/>
<dbReference type="Proteomes" id="UP000187464">
    <property type="component" value="Chromosome I"/>
</dbReference>
<dbReference type="InterPro" id="IPR051457">
    <property type="entry name" value="2-oxoacid:Fd_oxidoreductase"/>
</dbReference>
<dbReference type="RefSeq" id="WP_076930999.1">
    <property type="nucleotide sequence ID" value="NZ_LT605205.1"/>
</dbReference>
<evidence type="ECO:0000259" key="3">
    <source>
        <dbReference type="Pfam" id="PF02775"/>
    </source>
</evidence>
<accession>A0A1R3SY68</accession>
<dbReference type="GO" id="GO:0016625">
    <property type="term" value="F:oxidoreductase activity, acting on the aldehyde or oxo group of donors, iron-sulfur protein as acceptor"/>
    <property type="evidence" value="ECO:0007669"/>
    <property type="project" value="UniProtKB-ARBA"/>
</dbReference>
<sequence>MEVTEIAAKELRYQKHLPKDYKSENAIRWCPGCGDYAILTSLQKAMAELNIDPHKIAVISGIGCSSRLPYYMNTYGFHSIHGRAAAIATGVKVANPELSVWVATGDGDSLAIGGNHFIHTIRRNVDINILLFNNKIYGLTKGQYSPTSDRGFVSKSSPYGTVEDPFRPAELTFGARGTFFARAIDVDIKNQTEVMTEAAKHKGTSVVEVLQNCVIFNDSIHNRISDRNWKADNTIILKHGEKMIFGKEENRGIVLDGWNLKAVTIGEDGYTLDDILVHDATTRDNILHMKLALMDIADRLPVALGVIRSVKEPTYEKEYERQIEEVQMMTPKRSFTEFLLNSPNIWEVK</sequence>
<dbReference type="EMBL" id="LT605205">
    <property type="protein sequence ID" value="SCD21136.1"/>
    <property type="molecule type" value="Genomic_DNA"/>
</dbReference>
<dbReference type="InterPro" id="IPR011896">
    <property type="entry name" value="OFOB"/>
</dbReference>
<dbReference type="PANTHER" id="PTHR48084">
    <property type="entry name" value="2-OXOGLUTARATE OXIDOREDUCTASE SUBUNIT KORB-RELATED"/>
    <property type="match status" value="1"/>
</dbReference>
<name>A0A1R3SY68_9BACT</name>
<keyword evidence="5" id="KW-1185">Reference proteome</keyword>
<dbReference type="InterPro" id="IPR029061">
    <property type="entry name" value="THDP-binding"/>
</dbReference>
<evidence type="ECO:0000313" key="4">
    <source>
        <dbReference type="EMBL" id="SCD21136.1"/>
    </source>
</evidence>
<dbReference type="SUPFAM" id="SSF52518">
    <property type="entry name" value="Thiamin diphosphate-binding fold (THDP-binding)"/>
    <property type="match status" value="1"/>
</dbReference>
<evidence type="ECO:0000256" key="2">
    <source>
        <dbReference type="ARBA" id="ARBA00023002"/>
    </source>
</evidence>
<dbReference type="PANTHER" id="PTHR48084:SF4">
    <property type="entry name" value="2-OXOGLUTARATE OXIDOREDUCTASE SUBUNIT KORB"/>
    <property type="match status" value="1"/>
</dbReference>
<evidence type="ECO:0000256" key="1">
    <source>
        <dbReference type="ARBA" id="ARBA00001966"/>
    </source>
</evidence>
<organism evidence="4 5">
    <name type="scientific">Proteiniphilum saccharofermentans</name>
    <dbReference type="NCBI Taxonomy" id="1642647"/>
    <lineage>
        <taxon>Bacteria</taxon>
        <taxon>Pseudomonadati</taxon>
        <taxon>Bacteroidota</taxon>
        <taxon>Bacteroidia</taxon>
        <taxon>Bacteroidales</taxon>
        <taxon>Dysgonomonadaceae</taxon>
        <taxon>Proteiniphilum</taxon>
    </lineage>
</organism>